<dbReference type="Proteomes" id="UP000014975">
    <property type="component" value="Unassembled WGS sequence"/>
</dbReference>
<feature type="domain" description="Radical SAM core" evidence="2">
    <location>
        <begin position="245"/>
        <end position="483"/>
    </location>
</feature>
<dbReference type="Pfam" id="PF19864">
    <property type="entry name" value="Radical_SAM_N2"/>
    <property type="match status" value="1"/>
</dbReference>
<dbReference type="PANTHER" id="PTHR42731:SF1">
    <property type="entry name" value="RADICAL SAM DOMAIN PROTEIN"/>
    <property type="match status" value="1"/>
</dbReference>
<comment type="caution">
    <text evidence="3">The sequence shown here is derived from an EMBL/GenBank/DDBJ whole genome shotgun (WGS) entry which is preliminary data.</text>
</comment>
<dbReference type="InterPro" id="IPR023404">
    <property type="entry name" value="rSAM_horseshoe"/>
</dbReference>
<accession>S7TEH5</accession>
<dbReference type="InterPro" id="IPR006638">
    <property type="entry name" value="Elp3/MiaA/NifB-like_rSAM"/>
</dbReference>
<keyword evidence="4" id="KW-1185">Reference proteome</keyword>
<dbReference type="SMART" id="SM00729">
    <property type="entry name" value="Elp3"/>
    <property type="match status" value="1"/>
</dbReference>
<dbReference type="CDD" id="cd01335">
    <property type="entry name" value="Radical_SAM"/>
    <property type="match status" value="1"/>
</dbReference>
<name>S7TEH5_9BACT</name>
<dbReference type="InterPro" id="IPR007197">
    <property type="entry name" value="rSAM"/>
</dbReference>
<dbReference type="Pfam" id="PF04055">
    <property type="entry name" value="Radical_SAM"/>
    <property type="match status" value="1"/>
</dbReference>
<dbReference type="PATRIC" id="fig|1121439.3.peg.849"/>
<feature type="compositionally biased region" description="Low complexity" evidence="1">
    <location>
        <begin position="616"/>
        <end position="639"/>
    </location>
</feature>
<dbReference type="InterPro" id="IPR058240">
    <property type="entry name" value="rSAM_sf"/>
</dbReference>
<dbReference type="EMBL" id="ATHI01000005">
    <property type="protein sequence ID" value="EPR35091.1"/>
    <property type="molecule type" value="Genomic_DNA"/>
</dbReference>
<dbReference type="GO" id="GO:0051536">
    <property type="term" value="F:iron-sulfur cluster binding"/>
    <property type="evidence" value="ECO:0007669"/>
    <property type="project" value="InterPro"/>
</dbReference>
<dbReference type="eggNOG" id="COG5011">
    <property type="taxonomic scope" value="Bacteria"/>
</dbReference>
<dbReference type="SFLD" id="SFLDG01082">
    <property type="entry name" value="B12-binding_domain_containing"/>
    <property type="match status" value="1"/>
</dbReference>
<reference evidence="3 4" key="1">
    <citation type="journal article" date="2013" name="Genome Announc.">
        <title>Draft genome sequences for three mercury-methylating, sulfate-reducing bacteria.</title>
        <authorList>
            <person name="Brown S.D."/>
            <person name="Hurt R.A.Jr."/>
            <person name="Gilmour C.C."/>
            <person name="Elias D.A."/>
        </authorList>
    </citation>
    <scope>NUCLEOTIDE SEQUENCE [LARGE SCALE GENOMIC DNA]</scope>
    <source>
        <strain evidence="3 4">DSM 16529</strain>
    </source>
</reference>
<dbReference type="PANTHER" id="PTHR42731">
    <property type="entry name" value="SLL1084 PROTEIN"/>
    <property type="match status" value="1"/>
</dbReference>
<dbReference type="InterPro" id="IPR018768">
    <property type="entry name" value="DUF2344"/>
</dbReference>
<gene>
    <name evidence="3" type="ORF">dsat_2454</name>
</gene>
<proteinExistence type="predicted"/>
<dbReference type="STRING" id="1121439.dsat_2454"/>
<feature type="region of interest" description="Disordered" evidence="1">
    <location>
        <begin position="612"/>
        <end position="660"/>
    </location>
</feature>
<dbReference type="eggNOG" id="COG1032">
    <property type="taxonomic scope" value="Bacteria"/>
</dbReference>
<sequence length="877" mass="96395">MKHLLPLLPRPSRYAGNEWGAVRRDPATVSAHIALAFPDLYEVGMSYLGQRILYSLVNAEPTWLAERVFAPCPETARILAANDAPLCTLESDTPLARLNAVAFHLTHEMAAPSILWMLDLARIPRRTAERGEEHPLVLVGGGCTGAAEYLAPFADAMVLGDGEAVLPEIMRRLERFRAESAPRAQKLRALAEISGVYVPSLYADDGSGRMRPLPGSGAPEVVRRAVLADLDAAPCPDRLVLPWSQAVHDRLALEIARGCTRGCRFCHAGMAYRPARERTPANLLSCLEKSLDDAGYEEVSFLSLSTGDYSALEGLFAGSFDACAAEQVAFSLPSLRVGSLSPAIMDRMARIRRTGITIAPEAGSQRLRDVINKGVDEEGLLAHVSALFARGWSQVKLYFMCGLPTETKDDLQAIFELCRKVANAAPRGAKRLQVTAAVAPFVPKPHTPFQWERQISLDECRERIDFLRDLFRTDKRLKLKWHDPRTSFVEGLISRSGREAAPLVEALVERGQVLPAWDEYFDFEAFMAAVGEAGIDPEVSLRARDPEEPLPWDHLDVGVSRRFLLAERGRALSGKITEDCRYGACRMCGACDVEAGGFAPEGVRPRTVLARRDQAAPEAAAAASPEASPDASPGAPAESVAGDRPQTSRGPQRPPEIREDLTRREGHFRVWFAKTGPAAWLSTLELQRTLERALRRAAIKPSFSKGFHPMPQISFGRALPVGVESVAEWFDVFTREPYALDEVAGRLAPQMPEGLTLSRVQELSMGRRQPQAVAEDFVLTLGGDEERAAKVRQALEAFAASASFPFTRETRHGVRELDARAFVAAVEFASPREARLRFDWRQGYVSPLAIVRAVLPALSPLEFHLTKTAQHFEESAP</sequence>
<dbReference type="Pfam" id="PF10105">
    <property type="entry name" value="DUF2344"/>
    <property type="match status" value="1"/>
</dbReference>
<dbReference type="GO" id="GO:0003824">
    <property type="term" value="F:catalytic activity"/>
    <property type="evidence" value="ECO:0007669"/>
    <property type="project" value="InterPro"/>
</dbReference>
<dbReference type="PROSITE" id="PS51918">
    <property type="entry name" value="RADICAL_SAM"/>
    <property type="match status" value="1"/>
</dbReference>
<dbReference type="InterPro" id="IPR045784">
    <property type="entry name" value="Radical_SAM_N2"/>
</dbReference>
<organism evidence="3 4">
    <name type="scientific">Alkalidesulfovibrio alkalitolerans DSM 16529</name>
    <dbReference type="NCBI Taxonomy" id="1121439"/>
    <lineage>
        <taxon>Bacteria</taxon>
        <taxon>Pseudomonadati</taxon>
        <taxon>Thermodesulfobacteriota</taxon>
        <taxon>Desulfovibrionia</taxon>
        <taxon>Desulfovibrionales</taxon>
        <taxon>Desulfovibrionaceae</taxon>
        <taxon>Alkalidesulfovibrio</taxon>
    </lineage>
</organism>
<protein>
    <recommendedName>
        <fullName evidence="2">Radical SAM core domain-containing protein</fullName>
    </recommendedName>
</protein>
<dbReference type="RefSeq" id="WP_020886340.1">
    <property type="nucleotide sequence ID" value="NZ_ATHI01000005.1"/>
</dbReference>
<evidence type="ECO:0000313" key="3">
    <source>
        <dbReference type="EMBL" id="EPR35091.1"/>
    </source>
</evidence>
<dbReference type="SFLD" id="SFLDS00029">
    <property type="entry name" value="Radical_SAM"/>
    <property type="match status" value="1"/>
</dbReference>
<evidence type="ECO:0000259" key="2">
    <source>
        <dbReference type="PROSITE" id="PS51918"/>
    </source>
</evidence>
<dbReference type="NCBIfam" id="TIGR03936">
    <property type="entry name" value="sam_1_link_chp"/>
    <property type="match status" value="1"/>
</dbReference>
<evidence type="ECO:0000256" key="1">
    <source>
        <dbReference type="SAM" id="MobiDB-lite"/>
    </source>
</evidence>
<dbReference type="InterPro" id="IPR023862">
    <property type="entry name" value="CHP03960_rSAM"/>
</dbReference>
<dbReference type="AlphaFoldDB" id="S7TEH5"/>
<dbReference type="OrthoDB" id="9806827at2"/>
<dbReference type="Gene3D" id="3.80.30.20">
    <property type="entry name" value="tm_1862 like domain"/>
    <property type="match status" value="1"/>
</dbReference>
<evidence type="ECO:0000313" key="4">
    <source>
        <dbReference type="Proteomes" id="UP000014975"/>
    </source>
</evidence>
<dbReference type="NCBIfam" id="TIGR03960">
    <property type="entry name" value="rSAM_fuse_unch"/>
    <property type="match status" value="1"/>
</dbReference>
<dbReference type="SUPFAM" id="SSF102114">
    <property type="entry name" value="Radical SAM enzymes"/>
    <property type="match status" value="1"/>
</dbReference>